<evidence type="ECO:0000313" key="1">
    <source>
        <dbReference type="EMBL" id="MBR7828198.1"/>
    </source>
</evidence>
<evidence type="ECO:0000313" key="2">
    <source>
        <dbReference type="Proteomes" id="UP000676325"/>
    </source>
</evidence>
<dbReference type="EMBL" id="JAGSOH010000051">
    <property type="protein sequence ID" value="MBR7828198.1"/>
    <property type="molecule type" value="Genomic_DNA"/>
</dbReference>
<comment type="caution">
    <text evidence="1">The sequence shown here is derived from an EMBL/GenBank/DDBJ whole genome shotgun (WGS) entry which is preliminary data.</text>
</comment>
<keyword evidence="2" id="KW-1185">Reference proteome</keyword>
<reference evidence="1" key="1">
    <citation type="submission" date="2021-04" db="EMBL/GenBank/DDBJ databases">
        <title>Genome based classification of Actinospica acidithermotolerans sp. nov., an actinobacterium isolated from an Indonesian hot spring.</title>
        <authorList>
            <person name="Kusuma A.B."/>
            <person name="Putra K.E."/>
            <person name="Nafisah S."/>
            <person name="Loh J."/>
            <person name="Nouioui I."/>
            <person name="Goodfellow M."/>
        </authorList>
    </citation>
    <scope>NUCLEOTIDE SEQUENCE</scope>
    <source>
        <strain evidence="1">MGRD01-02</strain>
    </source>
</reference>
<proteinExistence type="predicted"/>
<protein>
    <submittedName>
        <fullName evidence="1">Uncharacterized protein</fullName>
    </submittedName>
</protein>
<dbReference type="Proteomes" id="UP000676325">
    <property type="component" value="Unassembled WGS sequence"/>
</dbReference>
<sequence length="264" mass="28719">MGVRGPLLNWELPWRPPDLPRFARTAQFRDLHAAAEGWIEDQFESIGGGGALVPAARLVSDFGALTGTNSRRQRDIGILRIRSGVFATMSFQRQVAVAYGLDGPVGDRVLDLVKALESAGWNLSLHNSRHAIDPGPISAIRDPVGAASGGWHGFGGPPHLRQPAADPTGSANCLIRVVWTSRTEQSPIVVDVVRPAHPEIRTPSAYLPLEMNGPVPPVDIRAFAAPAFEWHESAVAVLIEVFYYRILPGATRPRDVPRRFALKL</sequence>
<organism evidence="1 2">
    <name type="scientific">Actinospica acidithermotolerans</name>
    <dbReference type="NCBI Taxonomy" id="2828514"/>
    <lineage>
        <taxon>Bacteria</taxon>
        <taxon>Bacillati</taxon>
        <taxon>Actinomycetota</taxon>
        <taxon>Actinomycetes</taxon>
        <taxon>Catenulisporales</taxon>
        <taxon>Actinospicaceae</taxon>
        <taxon>Actinospica</taxon>
    </lineage>
</organism>
<dbReference type="AlphaFoldDB" id="A0A941ED05"/>
<name>A0A941ED05_9ACTN</name>
<gene>
    <name evidence="1" type="ORF">KDK95_17930</name>
</gene>
<accession>A0A941ED05</accession>
<dbReference type="RefSeq" id="WP_212519335.1">
    <property type="nucleotide sequence ID" value="NZ_JAGSOH010000051.1"/>
</dbReference>